<evidence type="ECO:0000256" key="1">
    <source>
        <dbReference type="SAM" id="MobiDB-lite"/>
    </source>
</evidence>
<reference evidence="4 5" key="1">
    <citation type="submission" date="2010-10" db="EMBL/GenBank/DDBJ databases">
        <title>Complete sequence of Frankia sp. EuI1c.</title>
        <authorList>
            <consortium name="US DOE Joint Genome Institute"/>
            <person name="Lucas S."/>
            <person name="Copeland A."/>
            <person name="Lapidus A."/>
            <person name="Cheng J.-F."/>
            <person name="Bruce D."/>
            <person name="Goodwin L."/>
            <person name="Pitluck S."/>
            <person name="Chertkov O."/>
            <person name="Detter J.C."/>
            <person name="Han C."/>
            <person name="Tapia R."/>
            <person name="Land M."/>
            <person name="Hauser L."/>
            <person name="Jeffries C."/>
            <person name="Kyrpides N."/>
            <person name="Ivanova N."/>
            <person name="Mikhailova N."/>
            <person name="Beauchemin N."/>
            <person name="Sen A."/>
            <person name="Sur S.A."/>
            <person name="Gtari M."/>
            <person name="Wall L."/>
            <person name="Tisa L."/>
            <person name="Woyke T."/>
        </authorList>
    </citation>
    <scope>NUCLEOTIDE SEQUENCE [LARGE SCALE GENOMIC DNA]</scope>
    <source>
        <strain evidence="5">DSM 45817 / CECT 9037 / EuI1c</strain>
    </source>
</reference>
<accession>E3J2X8</accession>
<dbReference type="HOGENOM" id="CLU_615047_0_0_11"/>
<feature type="region of interest" description="Disordered" evidence="1">
    <location>
        <begin position="159"/>
        <end position="181"/>
    </location>
</feature>
<gene>
    <name evidence="4" type="ordered locus">FraEuI1c_3782</name>
</gene>
<evidence type="ECO:0000313" key="5">
    <source>
        <dbReference type="Proteomes" id="UP000002484"/>
    </source>
</evidence>
<keyword evidence="5" id="KW-1185">Reference proteome</keyword>
<dbReference type="Proteomes" id="UP000002484">
    <property type="component" value="Chromosome"/>
</dbReference>
<dbReference type="eggNOG" id="ENOG5030VN0">
    <property type="taxonomic scope" value="Bacteria"/>
</dbReference>
<sequence length="445" mass="47473">MNQDIRGATVPAPDRGAAPRADEGGAVTDDVAEDPDAPGEPRPGRARRARKGQDDDPFADLVLDESFVKGASVYEAPARTRAAVRRYSADGPATSGTRRRTRRTKTPAPATSPRDWSPAEEPRSRRRGRLLIGVGTVLVLVLGAGYLLFGDVLHHSPRSAPAAAATPAGTLTASPTAATDPPAELADRAYQRGHCYLWDQTADLARVDEVTCDSPHLFEAAADGTVSIADEFPLRAGYPTEDQWQDIEKRYCLATVEKFLGYPLDPHGRFHNGAIRPAEDSWQAGRRVLHCGLNGSVPGQVVTNGDQQLFSGKIEGADQAWVYPVGTCVSAPDASQTTHVVPCAEPHRSVAIGTGRLPDTPDGAPPSLASFVQQAAARCAAVARGALGQSFRETTTERIGFYPIDPESWRAGTREFTCTIDYTTAANQPRTVTGDQLHPAQGVLA</sequence>
<dbReference type="KEGG" id="fri:FraEuI1c_3782"/>
<keyword evidence="2" id="KW-0472">Membrane</keyword>
<organism evidence="4 5">
    <name type="scientific">Pseudofrankia inefficax (strain DSM 45817 / CECT 9037 / DDB 130130 / EuI1c)</name>
    <name type="common">Frankia inefficax</name>
    <dbReference type="NCBI Taxonomy" id="298654"/>
    <lineage>
        <taxon>Bacteria</taxon>
        <taxon>Bacillati</taxon>
        <taxon>Actinomycetota</taxon>
        <taxon>Actinomycetes</taxon>
        <taxon>Frankiales</taxon>
        <taxon>Frankiaceae</taxon>
        <taxon>Pseudofrankia</taxon>
    </lineage>
</organism>
<protein>
    <recommendedName>
        <fullName evidence="3">Septum formation-related domain-containing protein</fullName>
    </recommendedName>
</protein>
<keyword evidence="2" id="KW-1133">Transmembrane helix</keyword>
<dbReference type="Pfam" id="PF13845">
    <property type="entry name" value="Septum_form"/>
    <property type="match status" value="1"/>
</dbReference>
<dbReference type="EMBL" id="CP002299">
    <property type="protein sequence ID" value="ADP81789.1"/>
    <property type="molecule type" value="Genomic_DNA"/>
</dbReference>
<evidence type="ECO:0000256" key="2">
    <source>
        <dbReference type="SAM" id="Phobius"/>
    </source>
</evidence>
<feature type="region of interest" description="Disordered" evidence="1">
    <location>
        <begin position="1"/>
        <end position="58"/>
    </location>
</feature>
<evidence type="ECO:0000313" key="4">
    <source>
        <dbReference type="EMBL" id="ADP81789.1"/>
    </source>
</evidence>
<dbReference type="InterPro" id="IPR026004">
    <property type="entry name" value="Septum_form"/>
</dbReference>
<dbReference type="STRING" id="298654.FraEuI1c_3782"/>
<feature type="transmembrane region" description="Helical" evidence="2">
    <location>
        <begin position="130"/>
        <end position="149"/>
    </location>
</feature>
<proteinExistence type="predicted"/>
<dbReference type="AlphaFoldDB" id="E3J2X8"/>
<dbReference type="InParanoid" id="E3J2X8"/>
<name>E3J2X8_PSEI1</name>
<keyword evidence="2" id="KW-0812">Transmembrane</keyword>
<feature type="domain" description="Septum formation-related" evidence="3">
    <location>
        <begin position="192"/>
        <end position="418"/>
    </location>
</feature>
<feature type="region of interest" description="Disordered" evidence="1">
    <location>
        <begin position="85"/>
        <end position="124"/>
    </location>
</feature>
<evidence type="ECO:0000259" key="3">
    <source>
        <dbReference type="Pfam" id="PF13845"/>
    </source>
</evidence>